<accession>A0AAV4MVQ1</accession>
<dbReference type="AlphaFoldDB" id="A0AAV4MVQ1"/>
<gene>
    <name evidence="1" type="ORF">CEXT_452781</name>
</gene>
<comment type="caution">
    <text evidence="1">The sequence shown here is derived from an EMBL/GenBank/DDBJ whole genome shotgun (WGS) entry which is preliminary data.</text>
</comment>
<organism evidence="1 2">
    <name type="scientific">Caerostris extrusa</name>
    <name type="common">Bark spider</name>
    <name type="synonym">Caerostris bankana</name>
    <dbReference type="NCBI Taxonomy" id="172846"/>
    <lineage>
        <taxon>Eukaryota</taxon>
        <taxon>Metazoa</taxon>
        <taxon>Ecdysozoa</taxon>
        <taxon>Arthropoda</taxon>
        <taxon>Chelicerata</taxon>
        <taxon>Arachnida</taxon>
        <taxon>Araneae</taxon>
        <taxon>Araneomorphae</taxon>
        <taxon>Entelegynae</taxon>
        <taxon>Araneoidea</taxon>
        <taxon>Araneidae</taxon>
        <taxon>Caerostris</taxon>
    </lineage>
</organism>
<evidence type="ECO:0000313" key="1">
    <source>
        <dbReference type="EMBL" id="GIX75843.1"/>
    </source>
</evidence>
<reference evidence="1 2" key="1">
    <citation type="submission" date="2021-06" db="EMBL/GenBank/DDBJ databases">
        <title>Caerostris extrusa draft genome.</title>
        <authorList>
            <person name="Kono N."/>
            <person name="Arakawa K."/>
        </authorList>
    </citation>
    <scope>NUCLEOTIDE SEQUENCE [LARGE SCALE GENOMIC DNA]</scope>
</reference>
<keyword evidence="2" id="KW-1185">Reference proteome</keyword>
<name>A0AAV4MVQ1_CAEEX</name>
<dbReference type="Proteomes" id="UP001054945">
    <property type="component" value="Unassembled WGS sequence"/>
</dbReference>
<protein>
    <submittedName>
        <fullName evidence="1">Uncharacterized protein</fullName>
    </submittedName>
</protein>
<sequence>MTLKKEETLRCPNQANIPYPNKAKRIGLRLSNALLQNKSIYWIKGVFCEPRGSGIPVLPRVQRCLICFSY</sequence>
<dbReference type="EMBL" id="BPLR01002627">
    <property type="protein sequence ID" value="GIX75843.1"/>
    <property type="molecule type" value="Genomic_DNA"/>
</dbReference>
<proteinExistence type="predicted"/>
<evidence type="ECO:0000313" key="2">
    <source>
        <dbReference type="Proteomes" id="UP001054945"/>
    </source>
</evidence>